<dbReference type="InterPro" id="IPR014017">
    <property type="entry name" value="DNA_helicase_UvrD-like_C"/>
</dbReference>
<evidence type="ECO:0000256" key="10">
    <source>
        <dbReference type="ARBA" id="ARBA00023204"/>
    </source>
</evidence>
<evidence type="ECO:0000256" key="17">
    <source>
        <dbReference type="SAM" id="MobiDB-lite"/>
    </source>
</evidence>
<evidence type="ECO:0000256" key="16">
    <source>
        <dbReference type="PROSITE-ProRule" id="PRU00560"/>
    </source>
</evidence>
<evidence type="ECO:0000256" key="11">
    <source>
        <dbReference type="ARBA" id="ARBA00023235"/>
    </source>
</evidence>
<dbReference type="Gene3D" id="1.10.10.160">
    <property type="match status" value="1"/>
</dbReference>
<sequence>MNNAIANVTLIKAGAGAGKTYRIQQALAEWVTTNKVQANRILAVTFTNAAASEMRQRIKLALLQAGQTEQATQLQQAVITTIHSFGLDILQRFAFEQGLSPAPRQLSDSEQQYLLAHILSQLDSVVTLVDNADRFGYRETIGGKEYKDKHQAIQEEILKVINTLRSIGKDDPQTQVSVLAEAQEKLTALYGEASSAERLNTNLKIAIENGRNNLPEKNVLSELWGRGNQPFVEALFGIDVADIGKNWSHWVTLQTLGAPTKVYGTRNKPGDSDHITLVEAVMAAAQQLPRHPGPLQDALENLQNVITSAMAAIGKYQAAKRSAGLVDYTDMVGLAHQIMHNDSWLQELAGQFDCLIIDEFQDTNPLQYALLDKLHQQDVPVLIVGDLKQAIMGFQGADRRLFAGLLEQHKNTEGAVQELDKNWRSTEGLMQFINAIGTVLYGADYTPLTPQIKVTSGLTPVRILHFDRADWLAQPHAKSTKPVYTREGYQLLANEIVVLLQPDENGQTTQVIDKHSGQQRPIQPSDIAVLAKNKSKLKAFAKVLREQGINIQMQEEGFLECPLVCLLLDALQALNNRNDQFAWAALATSPILAENPVQALQDLLQSALANQQNANLPPWGKSFSHALKTDLPAVCKGVTKQPLAVQLQAIAQALNLLDVIKVFKDYEQYRANLLKLQQLASQFEQQDEQALLAMGIVGKNAATFAAWLQAMGSDSEADVNKQPLANPISTNAVVLTTWHSSKGLEWPVVMVLQAEDVPETRLPSIAVEYQPSDSSEESSAEHLLANSSLQILPSFTDKTSKQKMLAARQADTDLTANNLYYVALTRAREQLIIPVLEEEEKKDDKTGRMYQSILPVVHQLLQAKPEGIVSREKMEAEQNGVKQFALQTSSTNRCLSLQAAPVVKPLKHSVTPSKHHARTAALAANDEVQTRASDPALQGTANFNEGEQQQLQQEQHFARQQASEEQAEHEQQQLEQAQEYQQEQQALVDTVAQPGSVQQHRYQPACDLDALGYQGPANELGTWMHRLYQVYLLQPALLTRAMEMPPCNIKDPSQQQELQQHLQGFRTALETLCGGIETLRSEVPITGLNSKGQVISGVIDLLVEDRQGNCWIVDHKTDKEAVSKGYWEQLQTYRRILQKNRNVAGCVLNWTRHGEMSVWRGSGH</sequence>
<evidence type="ECO:0000256" key="4">
    <source>
        <dbReference type="ARBA" id="ARBA00022763"/>
    </source>
</evidence>
<dbReference type="OrthoDB" id="9810135at2"/>
<dbReference type="SUPFAM" id="SSF52980">
    <property type="entry name" value="Restriction endonuclease-like"/>
    <property type="match status" value="1"/>
</dbReference>
<evidence type="ECO:0000256" key="5">
    <source>
        <dbReference type="ARBA" id="ARBA00022801"/>
    </source>
</evidence>
<dbReference type="Gene3D" id="3.90.320.10">
    <property type="match status" value="1"/>
</dbReference>
<keyword evidence="6 16" id="KW-0347">Helicase</keyword>
<dbReference type="Pfam" id="PF13361">
    <property type="entry name" value="UvrD_C"/>
    <property type="match status" value="1"/>
</dbReference>
<proteinExistence type="inferred from homology"/>
<evidence type="ECO:0000256" key="9">
    <source>
        <dbReference type="ARBA" id="ARBA00023125"/>
    </source>
</evidence>
<comment type="catalytic activity">
    <reaction evidence="12">
        <text>Couples ATP hydrolysis with the unwinding of duplex DNA by translocating in the 3'-5' direction.</text>
        <dbReference type="EC" id="5.6.2.4"/>
    </reaction>
</comment>
<dbReference type="SUPFAM" id="SSF52540">
    <property type="entry name" value="P-loop containing nucleoside triphosphate hydrolases"/>
    <property type="match status" value="1"/>
</dbReference>
<dbReference type="InterPro" id="IPR038726">
    <property type="entry name" value="PDDEXK_AddAB-type"/>
</dbReference>
<feature type="compositionally biased region" description="Low complexity" evidence="17">
    <location>
        <begin position="948"/>
        <end position="964"/>
    </location>
</feature>
<dbReference type="Proteomes" id="UP000243937">
    <property type="component" value="Chromosome"/>
</dbReference>
<dbReference type="GO" id="GO:0004527">
    <property type="term" value="F:exonuclease activity"/>
    <property type="evidence" value="ECO:0007669"/>
    <property type="project" value="UniProtKB-KW"/>
</dbReference>
<dbReference type="EC" id="5.6.2.4" evidence="13"/>
<evidence type="ECO:0000256" key="2">
    <source>
        <dbReference type="ARBA" id="ARBA00022722"/>
    </source>
</evidence>
<dbReference type="Pfam" id="PF00580">
    <property type="entry name" value="UvrD-helicase"/>
    <property type="match status" value="1"/>
</dbReference>
<dbReference type="GO" id="GO:0000725">
    <property type="term" value="P:recombinational repair"/>
    <property type="evidence" value="ECO:0007669"/>
    <property type="project" value="TreeGrafter"/>
</dbReference>
<dbReference type="InterPro" id="IPR014016">
    <property type="entry name" value="UvrD-like_ATP-bd"/>
</dbReference>
<feature type="domain" description="UvrD-like helicase C-terminal" evidence="19">
    <location>
        <begin position="449"/>
        <end position="743"/>
    </location>
</feature>
<keyword evidence="5 16" id="KW-0378">Hydrolase</keyword>
<dbReference type="GO" id="GO:0043138">
    <property type="term" value="F:3'-5' DNA helicase activity"/>
    <property type="evidence" value="ECO:0007669"/>
    <property type="project" value="UniProtKB-EC"/>
</dbReference>
<keyword evidence="3 16" id="KW-0547">Nucleotide-binding</keyword>
<keyword evidence="21" id="KW-1185">Reference proteome</keyword>
<evidence type="ECO:0000259" key="19">
    <source>
        <dbReference type="PROSITE" id="PS51217"/>
    </source>
</evidence>
<evidence type="ECO:0000313" key="20">
    <source>
        <dbReference type="EMBL" id="ART82293.1"/>
    </source>
</evidence>
<feature type="binding site" evidence="16">
    <location>
        <begin position="13"/>
        <end position="20"/>
    </location>
    <ligand>
        <name>ATP</name>
        <dbReference type="ChEBI" id="CHEBI:30616"/>
    </ligand>
</feature>
<dbReference type="InterPro" id="IPR011335">
    <property type="entry name" value="Restrct_endonuc-II-like"/>
</dbReference>
<name>A0A1Y0D440_9GAMM</name>
<evidence type="ECO:0000256" key="13">
    <source>
        <dbReference type="ARBA" id="ARBA00034808"/>
    </source>
</evidence>
<comment type="similarity">
    <text evidence="1">Belongs to the helicase family. UvrD subfamily.</text>
</comment>
<reference evidence="20 21" key="1">
    <citation type="journal article" date="2014" name="Int. J. Syst. Evol. Microbiol.">
        <title>Oceanisphaera profunda sp. nov., a marine bacterium isolated from deep-sea sediment, and emended description of the genus Oceanisphaera.</title>
        <authorList>
            <person name="Xu Z."/>
            <person name="Zhang X.Y."/>
            <person name="Su H.N."/>
            <person name="Yu Z.C."/>
            <person name="Liu C."/>
            <person name="Li H."/>
            <person name="Chen X.L."/>
            <person name="Song X.Y."/>
            <person name="Xie B.B."/>
            <person name="Qin Q.L."/>
            <person name="Zhou B.C."/>
            <person name="Shi M."/>
            <person name="Huang Y."/>
            <person name="Zhang Y.Z."/>
        </authorList>
    </citation>
    <scope>NUCLEOTIDE SEQUENCE [LARGE SCALE GENOMIC DNA]</scope>
    <source>
        <strain evidence="20 21">SM1222</strain>
    </source>
</reference>
<dbReference type="PANTHER" id="PTHR11070">
    <property type="entry name" value="UVRD / RECB / PCRA DNA HELICASE FAMILY MEMBER"/>
    <property type="match status" value="1"/>
</dbReference>
<dbReference type="RefSeq" id="WP_087035570.1">
    <property type="nucleotide sequence ID" value="NZ_CP021377.1"/>
</dbReference>
<protein>
    <recommendedName>
        <fullName evidence="13">DNA 3'-5' helicase</fullName>
        <ecNumber evidence="13">5.6.2.4</ecNumber>
    </recommendedName>
    <alternativeName>
        <fullName evidence="14">DNA 3'-5' helicase II</fullName>
    </alternativeName>
</protein>
<accession>A0A1Y0D440</accession>
<dbReference type="PROSITE" id="PS51217">
    <property type="entry name" value="UVRD_HELICASE_CTER"/>
    <property type="match status" value="1"/>
</dbReference>
<feature type="domain" description="UvrD-like helicase ATP-binding" evidence="18">
    <location>
        <begin position="1"/>
        <end position="426"/>
    </location>
</feature>
<dbReference type="GO" id="GO:0005524">
    <property type="term" value="F:ATP binding"/>
    <property type="evidence" value="ECO:0007669"/>
    <property type="project" value="UniProtKB-UniRule"/>
</dbReference>
<keyword evidence="7" id="KW-0269">Exonuclease</keyword>
<evidence type="ECO:0000256" key="3">
    <source>
        <dbReference type="ARBA" id="ARBA00022741"/>
    </source>
</evidence>
<dbReference type="InterPro" id="IPR027417">
    <property type="entry name" value="P-loop_NTPase"/>
</dbReference>
<dbReference type="EMBL" id="CP021377">
    <property type="protein sequence ID" value="ART82293.1"/>
    <property type="molecule type" value="Genomic_DNA"/>
</dbReference>
<feature type="region of interest" description="Disordered" evidence="17">
    <location>
        <begin position="946"/>
        <end position="980"/>
    </location>
</feature>
<keyword evidence="9" id="KW-0238">DNA-binding</keyword>
<dbReference type="InterPro" id="IPR013986">
    <property type="entry name" value="DExx_box_DNA_helicase_dom_sf"/>
</dbReference>
<organism evidence="20 21">
    <name type="scientific">Oceanisphaera profunda</name>
    <dbReference type="NCBI Taxonomy" id="1416627"/>
    <lineage>
        <taxon>Bacteria</taxon>
        <taxon>Pseudomonadati</taxon>
        <taxon>Pseudomonadota</taxon>
        <taxon>Gammaproteobacteria</taxon>
        <taxon>Aeromonadales</taxon>
        <taxon>Aeromonadaceae</taxon>
        <taxon>Oceanisphaera</taxon>
    </lineage>
</organism>
<keyword evidence="11" id="KW-0413">Isomerase</keyword>
<dbReference type="GO" id="GO:0005829">
    <property type="term" value="C:cytosol"/>
    <property type="evidence" value="ECO:0007669"/>
    <property type="project" value="TreeGrafter"/>
</dbReference>
<evidence type="ECO:0000256" key="7">
    <source>
        <dbReference type="ARBA" id="ARBA00022839"/>
    </source>
</evidence>
<keyword evidence="4" id="KW-0227">DNA damage</keyword>
<dbReference type="InterPro" id="IPR011604">
    <property type="entry name" value="PDDEXK-like_dom_sf"/>
</dbReference>
<keyword evidence="2" id="KW-0540">Nuclease</keyword>
<dbReference type="GO" id="GO:0003677">
    <property type="term" value="F:DNA binding"/>
    <property type="evidence" value="ECO:0007669"/>
    <property type="project" value="UniProtKB-KW"/>
</dbReference>
<evidence type="ECO:0000256" key="14">
    <source>
        <dbReference type="ARBA" id="ARBA00034923"/>
    </source>
</evidence>
<evidence type="ECO:0000256" key="12">
    <source>
        <dbReference type="ARBA" id="ARBA00034617"/>
    </source>
</evidence>
<keyword evidence="10" id="KW-0234">DNA repair</keyword>
<dbReference type="PANTHER" id="PTHR11070:SF2">
    <property type="entry name" value="ATP-DEPENDENT DNA HELICASE SRS2"/>
    <property type="match status" value="1"/>
</dbReference>
<comment type="catalytic activity">
    <reaction evidence="15">
        <text>ATP + H2O = ADP + phosphate + H(+)</text>
        <dbReference type="Rhea" id="RHEA:13065"/>
        <dbReference type="ChEBI" id="CHEBI:15377"/>
        <dbReference type="ChEBI" id="CHEBI:15378"/>
        <dbReference type="ChEBI" id="CHEBI:30616"/>
        <dbReference type="ChEBI" id="CHEBI:43474"/>
        <dbReference type="ChEBI" id="CHEBI:456216"/>
        <dbReference type="EC" id="5.6.2.4"/>
    </reaction>
</comment>
<keyword evidence="8 16" id="KW-0067">ATP-binding</keyword>
<dbReference type="InterPro" id="IPR000212">
    <property type="entry name" value="DNA_helicase_UvrD/REP"/>
</dbReference>
<dbReference type="AlphaFoldDB" id="A0A1Y0D440"/>
<gene>
    <name evidence="20" type="ORF">CBP31_06360</name>
</gene>
<evidence type="ECO:0000256" key="15">
    <source>
        <dbReference type="ARBA" id="ARBA00048988"/>
    </source>
</evidence>
<evidence type="ECO:0000259" key="18">
    <source>
        <dbReference type="PROSITE" id="PS51198"/>
    </source>
</evidence>
<evidence type="ECO:0000313" key="21">
    <source>
        <dbReference type="Proteomes" id="UP000243937"/>
    </source>
</evidence>
<dbReference type="KEGG" id="opf:CBP31_06360"/>
<evidence type="ECO:0000256" key="8">
    <source>
        <dbReference type="ARBA" id="ARBA00022840"/>
    </source>
</evidence>
<evidence type="ECO:0000256" key="6">
    <source>
        <dbReference type="ARBA" id="ARBA00022806"/>
    </source>
</evidence>
<dbReference type="Pfam" id="PF12705">
    <property type="entry name" value="PDDEXK_1"/>
    <property type="match status" value="1"/>
</dbReference>
<evidence type="ECO:0000256" key="1">
    <source>
        <dbReference type="ARBA" id="ARBA00009922"/>
    </source>
</evidence>
<dbReference type="PROSITE" id="PS51198">
    <property type="entry name" value="UVRD_HELICASE_ATP_BIND"/>
    <property type="match status" value="1"/>
</dbReference>
<dbReference type="Gene3D" id="3.40.50.300">
    <property type="entry name" value="P-loop containing nucleotide triphosphate hydrolases"/>
    <property type="match status" value="4"/>
</dbReference>